<evidence type="ECO:0000313" key="2">
    <source>
        <dbReference type="Proteomes" id="UP000179270"/>
    </source>
</evidence>
<sequence>MRISEDIVNPQLRNISILNSIIHKKRIEQLELNLSKRSATRPIWQLDPDAFICDKSFGLKEQHINKLSNLIKLAQGVKFLGDDLINLDKKLIKKYIIPLFS</sequence>
<reference evidence="1 2" key="1">
    <citation type="journal article" date="2016" name="Nat. Commun.">
        <title>Thousands of microbial genomes shed light on interconnected biogeochemical processes in an aquifer system.</title>
        <authorList>
            <person name="Anantharaman K."/>
            <person name="Brown C.T."/>
            <person name="Hug L.A."/>
            <person name="Sharon I."/>
            <person name="Castelle C.J."/>
            <person name="Probst A.J."/>
            <person name="Thomas B.C."/>
            <person name="Singh A."/>
            <person name="Wilkins M.J."/>
            <person name="Karaoz U."/>
            <person name="Brodie E.L."/>
            <person name="Williams K.H."/>
            <person name="Hubbard S.S."/>
            <person name="Banfield J.F."/>
        </authorList>
    </citation>
    <scope>NUCLEOTIDE SEQUENCE [LARGE SCALE GENOMIC DNA]</scope>
</reference>
<protein>
    <submittedName>
        <fullName evidence="1">Uncharacterized protein</fullName>
    </submittedName>
</protein>
<name>A0A1F7IHG0_9BACT</name>
<gene>
    <name evidence="1" type="ORF">A3A74_01205</name>
</gene>
<organism evidence="1 2">
    <name type="scientific">Candidatus Roizmanbacteria bacterium RIFCSPLOWO2_01_FULL_35_13</name>
    <dbReference type="NCBI Taxonomy" id="1802055"/>
    <lineage>
        <taxon>Bacteria</taxon>
        <taxon>Candidatus Roizmaniibacteriota</taxon>
    </lineage>
</organism>
<dbReference type="AlphaFoldDB" id="A0A1F7IHG0"/>
<evidence type="ECO:0000313" key="1">
    <source>
        <dbReference type="EMBL" id="OGK42810.1"/>
    </source>
</evidence>
<dbReference type="STRING" id="1802055.A3A74_01205"/>
<accession>A0A1F7IHG0</accession>
<dbReference type="EMBL" id="MGAF01000004">
    <property type="protein sequence ID" value="OGK42810.1"/>
    <property type="molecule type" value="Genomic_DNA"/>
</dbReference>
<dbReference type="InterPro" id="IPR013785">
    <property type="entry name" value="Aldolase_TIM"/>
</dbReference>
<dbReference type="Gene3D" id="3.20.20.70">
    <property type="entry name" value="Aldolase class I"/>
    <property type="match status" value="1"/>
</dbReference>
<dbReference type="Proteomes" id="UP000179270">
    <property type="component" value="Unassembled WGS sequence"/>
</dbReference>
<comment type="caution">
    <text evidence="1">The sequence shown here is derived from an EMBL/GenBank/DDBJ whole genome shotgun (WGS) entry which is preliminary data.</text>
</comment>
<proteinExistence type="predicted"/>